<evidence type="ECO:0000313" key="2">
    <source>
        <dbReference type="Proteomes" id="UP000231383"/>
    </source>
</evidence>
<gene>
    <name evidence="1" type="ORF">CO051_04785</name>
</gene>
<dbReference type="AlphaFoldDB" id="A0A2M8EXQ6"/>
<reference evidence="2" key="1">
    <citation type="submission" date="2017-09" db="EMBL/GenBank/DDBJ databases">
        <title>Depth-based differentiation of microbial function through sediment-hosted aquifers and enrichment of novel symbionts in the deep terrestrial subsurface.</title>
        <authorList>
            <person name="Probst A.J."/>
            <person name="Ladd B."/>
            <person name="Jarett J.K."/>
            <person name="Geller-Mcgrath D.E."/>
            <person name="Sieber C.M.K."/>
            <person name="Emerson J.B."/>
            <person name="Anantharaman K."/>
            <person name="Thomas B.C."/>
            <person name="Malmstrom R."/>
            <person name="Stieglmeier M."/>
            <person name="Klingl A."/>
            <person name="Woyke T."/>
            <person name="Ryan C.M."/>
            <person name="Banfield J.F."/>
        </authorList>
    </citation>
    <scope>NUCLEOTIDE SEQUENCE [LARGE SCALE GENOMIC DNA]</scope>
</reference>
<protein>
    <submittedName>
        <fullName evidence="1">Uncharacterized protein</fullName>
    </submittedName>
</protein>
<dbReference type="EMBL" id="PFSC01000124">
    <property type="protein sequence ID" value="PJC30929.1"/>
    <property type="molecule type" value="Genomic_DNA"/>
</dbReference>
<accession>A0A2M8EXQ6</accession>
<dbReference type="Proteomes" id="UP000231383">
    <property type="component" value="Unassembled WGS sequence"/>
</dbReference>
<proteinExistence type="predicted"/>
<organism evidence="1 2">
    <name type="scientific">Candidatus Roizmanbacteria bacterium CG_4_9_14_0_2_um_filter_39_13</name>
    <dbReference type="NCBI Taxonomy" id="1974839"/>
    <lineage>
        <taxon>Bacteria</taxon>
        <taxon>Candidatus Roizmaniibacteriota</taxon>
    </lineage>
</organism>
<dbReference type="Pfam" id="PF19927">
    <property type="entry name" value="DUF6390"/>
    <property type="match status" value="1"/>
</dbReference>
<comment type="caution">
    <text evidence="1">The sequence shown here is derived from an EMBL/GenBank/DDBJ whole genome shotgun (WGS) entry which is preliminary data.</text>
</comment>
<sequence length="244" mass="27334">MTDPIGLITCARYALPPNHLQYCGPPKSEEIGAYLQESASDEKLSEILSQFETLYPYLTYIARGNGITDPYDPRVVEAYWIGNSLLKKLSQKSLYTHFSESLSLKKRLTNKELEWLIGKIPKGALAHHTFHVLNVITRTGHHSIQHTIETMDSCRIGWGALQKIAMGKVQLLTSELIYSNGKLILSKPILKQFDISHGMVIKSDDIGSTYTYHWGTLCAQITSSQLDNLTKVTNSAIRLANLTI</sequence>
<name>A0A2M8EXQ6_9BACT</name>
<dbReference type="InterPro" id="IPR045660">
    <property type="entry name" value="DUF6390"/>
</dbReference>
<evidence type="ECO:0000313" key="1">
    <source>
        <dbReference type="EMBL" id="PJC30929.1"/>
    </source>
</evidence>